<dbReference type="Pfam" id="PF00254">
    <property type="entry name" value="FKBP_C"/>
    <property type="match status" value="1"/>
</dbReference>
<gene>
    <name evidence="3" type="ORF">Nepgr_022497</name>
</gene>
<name>A0AAD3XYH3_NEPGR</name>
<reference evidence="3" key="1">
    <citation type="submission" date="2023-05" db="EMBL/GenBank/DDBJ databases">
        <title>Nepenthes gracilis genome sequencing.</title>
        <authorList>
            <person name="Fukushima K."/>
        </authorList>
    </citation>
    <scope>NUCLEOTIDE SEQUENCE</scope>
    <source>
        <strain evidence="3">SING2019-196</strain>
    </source>
</reference>
<keyword evidence="1" id="KW-0413">Isomerase</keyword>
<accession>A0AAD3XYH3</accession>
<evidence type="ECO:0000313" key="4">
    <source>
        <dbReference type="Proteomes" id="UP001279734"/>
    </source>
</evidence>
<dbReference type="Proteomes" id="UP001279734">
    <property type="component" value="Unassembled WGS sequence"/>
</dbReference>
<dbReference type="AlphaFoldDB" id="A0AAD3XYH3"/>
<dbReference type="InterPro" id="IPR046357">
    <property type="entry name" value="PPIase_dom_sf"/>
</dbReference>
<dbReference type="EC" id="5.2.1.8" evidence="1"/>
<evidence type="ECO:0000256" key="1">
    <source>
        <dbReference type="PROSITE-ProRule" id="PRU00277"/>
    </source>
</evidence>
<keyword evidence="1" id="KW-0697">Rotamase</keyword>
<sequence>MGSEGSPRASSQRVTLRLLTSWCDTPWVKMEAIETMIVPTLGTLILVIGANGFTTAASVAGTVASSVKIAASFGAVEAEPFEFQIDIEQVIERLDRAVIVVKTGEVGLLTIAPEYAFCSPGVQHEPKGPHNSTLYYEVKQFEACSILLHVKSSIATTSKVEFHPVHRVTRLNLSTILDRLSDVGCDTKPTTTTAESVDFSLGNKADPFVGSIPQSNRWSLNVQQAVLYVFRVWVALMLVARTAVKLNHQGLDSTGQETQWASAHASTNDGGR</sequence>
<dbReference type="PROSITE" id="PS50059">
    <property type="entry name" value="FKBP_PPIASE"/>
    <property type="match status" value="1"/>
</dbReference>
<dbReference type="EMBL" id="BSYO01000022">
    <property type="protein sequence ID" value="GMH20656.1"/>
    <property type="molecule type" value="Genomic_DNA"/>
</dbReference>
<dbReference type="GO" id="GO:0003755">
    <property type="term" value="F:peptidyl-prolyl cis-trans isomerase activity"/>
    <property type="evidence" value="ECO:0007669"/>
    <property type="project" value="UniProtKB-KW"/>
</dbReference>
<protein>
    <recommendedName>
        <fullName evidence="1">peptidylprolyl isomerase</fullName>
        <ecNumber evidence="1">5.2.1.8</ecNumber>
    </recommendedName>
</protein>
<dbReference type="InterPro" id="IPR001179">
    <property type="entry name" value="PPIase_FKBP_dom"/>
</dbReference>
<comment type="caution">
    <text evidence="3">The sequence shown here is derived from an EMBL/GenBank/DDBJ whole genome shotgun (WGS) entry which is preliminary data.</text>
</comment>
<feature type="domain" description="PPIase FKBP-type" evidence="2">
    <location>
        <begin position="52"/>
        <end position="144"/>
    </location>
</feature>
<dbReference type="SUPFAM" id="SSF54534">
    <property type="entry name" value="FKBP-like"/>
    <property type="match status" value="1"/>
</dbReference>
<evidence type="ECO:0000259" key="2">
    <source>
        <dbReference type="PROSITE" id="PS50059"/>
    </source>
</evidence>
<evidence type="ECO:0000313" key="3">
    <source>
        <dbReference type="EMBL" id="GMH20656.1"/>
    </source>
</evidence>
<dbReference type="Gene3D" id="3.10.50.40">
    <property type="match status" value="1"/>
</dbReference>
<organism evidence="3 4">
    <name type="scientific">Nepenthes gracilis</name>
    <name type="common">Slender pitcher plant</name>
    <dbReference type="NCBI Taxonomy" id="150966"/>
    <lineage>
        <taxon>Eukaryota</taxon>
        <taxon>Viridiplantae</taxon>
        <taxon>Streptophyta</taxon>
        <taxon>Embryophyta</taxon>
        <taxon>Tracheophyta</taxon>
        <taxon>Spermatophyta</taxon>
        <taxon>Magnoliopsida</taxon>
        <taxon>eudicotyledons</taxon>
        <taxon>Gunneridae</taxon>
        <taxon>Pentapetalae</taxon>
        <taxon>Caryophyllales</taxon>
        <taxon>Nepenthaceae</taxon>
        <taxon>Nepenthes</taxon>
    </lineage>
</organism>
<proteinExistence type="predicted"/>
<keyword evidence="4" id="KW-1185">Reference proteome</keyword>
<comment type="catalytic activity">
    <reaction evidence="1">
        <text>[protein]-peptidylproline (omega=180) = [protein]-peptidylproline (omega=0)</text>
        <dbReference type="Rhea" id="RHEA:16237"/>
        <dbReference type="Rhea" id="RHEA-COMP:10747"/>
        <dbReference type="Rhea" id="RHEA-COMP:10748"/>
        <dbReference type="ChEBI" id="CHEBI:83833"/>
        <dbReference type="ChEBI" id="CHEBI:83834"/>
        <dbReference type="EC" id="5.2.1.8"/>
    </reaction>
</comment>